<evidence type="ECO:0000256" key="3">
    <source>
        <dbReference type="ARBA" id="ARBA00022692"/>
    </source>
</evidence>
<keyword evidence="4" id="KW-1133">Transmembrane helix</keyword>
<evidence type="ECO:0000256" key="2">
    <source>
        <dbReference type="ARBA" id="ARBA00009530"/>
    </source>
</evidence>
<evidence type="ECO:0000313" key="7">
    <source>
        <dbReference type="Proteomes" id="UP000657918"/>
    </source>
</evidence>
<dbReference type="Pfam" id="PF01679">
    <property type="entry name" value="Pmp3"/>
    <property type="match status" value="1"/>
</dbReference>
<sequence length="159" mass="17575">MSDEGTATCIDILLAIILPPLGVFLKFGCGSFGSAWFSPFLGTSLELSMLSTPSPSDDPHPGLCCEHFHPQAEREPFDSMRSSFFIGELKSRAKQEREGAFASCPMKLLKVPVGLLQITDKDKSLLSNQLRLPHHNNAPQNCFSSTRRRRLAPFVQPDN</sequence>
<comment type="caution">
    <text evidence="6">The sequence shown here is derived from an EMBL/GenBank/DDBJ whole genome shotgun (WGS) entry which is preliminary data.</text>
</comment>
<dbReference type="OrthoDB" id="10579255at2759"/>
<evidence type="ECO:0000256" key="4">
    <source>
        <dbReference type="ARBA" id="ARBA00022989"/>
    </source>
</evidence>
<protein>
    <submittedName>
        <fullName evidence="6">Uncharacterized protein</fullName>
    </submittedName>
</protein>
<comment type="subcellular location">
    <subcellularLocation>
        <location evidence="1">Membrane</location>
    </subcellularLocation>
</comment>
<dbReference type="EMBL" id="JADGMS010000005">
    <property type="protein sequence ID" value="KAF9681442.1"/>
    <property type="molecule type" value="Genomic_DNA"/>
</dbReference>
<gene>
    <name evidence="6" type="ORF">SADUNF_Sadunf05G0001900</name>
</gene>
<dbReference type="GO" id="GO:0016020">
    <property type="term" value="C:membrane"/>
    <property type="evidence" value="ECO:0007669"/>
    <property type="project" value="UniProtKB-SubCell"/>
</dbReference>
<dbReference type="InterPro" id="IPR000612">
    <property type="entry name" value="PMP3"/>
</dbReference>
<proteinExistence type="inferred from homology"/>
<accession>A0A835MWG2</accession>
<keyword evidence="5" id="KW-0472">Membrane</keyword>
<dbReference type="Proteomes" id="UP000657918">
    <property type="component" value="Unassembled WGS sequence"/>
</dbReference>
<evidence type="ECO:0000256" key="1">
    <source>
        <dbReference type="ARBA" id="ARBA00004370"/>
    </source>
</evidence>
<dbReference type="PROSITE" id="PS01309">
    <property type="entry name" value="UPF0057"/>
    <property type="match status" value="1"/>
</dbReference>
<comment type="similarity">
    <text evidence="2">Belongs to the UPF0057 (PMP3) family.</text>
</comment>
<evidence type="ECO:0000256" key="5">
    <source>
        <dbReference type="ARBA" id="ARBA00023136"/>
    </source>
</evidence>
<organism evidence="6 7">
    <name type="scientific">Salix dunnii</name>
    <dbReference type="NCBI Taxonomy" id="1413687"/>
    <lineage>
        <taxon>Eukaryota</taxon>
        <taxon>Viridiplantae</taxon>
        <taxon>Streptophyta</taxon>
        <taxon>Embryophyta</taxon>
        <taxon>Tracheophyta</taxon>
        <taxon>Spermatophyta</taxon>
        <taxon>Magnoliopsida</taxon>
        <taxon>eudicotyledons</taxon>
        <taxon>Gunneridae</taxon>
        <taxon>Pentapetalae</taxon>
        <taxon>rosids</taxon>
        <taxon>fabids</taxon>
        <taxon>Malpighiales</taxon>
        <taxon>Salicaceae</taxon>
        <taxon>Saliceae</taxon>
        <taxon>Salix</taxon>
    </lineage>
</organism>
<evidence type="ECO:0000313" key="6">
    <source>
        <dbReference type="EMBL" id="KAF9681442.1"/>
    </source>
</evidence>
<name>A0A835MWG2_9ROSI</name>
<keyword evidence="3" id="KW-0812">Transmembrane</keyword>
<reference evidence="6 7" key="1">
    <citation type="submission" date="2020-10" db="EMBL/GenBank/DDBJ databases">
        <title>Plant Genome Project.</title>
        <authorList>
            <person name="Zhang R.-G."/>
        </authorList>
    </citation>
    <scope>NUCLEOTIDE SEQUENCE [LARGE SCALE GENOMIC DNA]</scope>
    <source>
        <strain evidence="6">FAFU-HL-1</strain>
        <tissue evidence="6">Leaf</tissue>
    </source>
</reference>
<dbReference type="AlphaFoldDB" id="A0A835MWG2"/>
<keyword evidence="7" id="KW-1185">Reference proteome</keyword>